<comment type="cofactor">
    <cofactor evidence="2">
        <name>FAD</name>
        <dbReference type="ChEBI" id="CHEBI:57692"/>
    </cofactor>
</comment>
<dbReference type="SUPFAM" id="SSF52343">
    <property type="entry name" value="Ferredoxin reductase-like, C-terminal NADP-linked domain"/>
    <property type="match status" value="1"/>
</dbReference>
<evidence type="ECO:0000256" key="13">
    <source>
        <dbReference type="ARBA" id="ARBA00059320"/>
    </source>
</evidence>
<dbReference type="Pfam" id="PF00175">
    <property type="entry name" value="NAD_binding_1"/>
    <property type="match status" value="1"/>
</dbReference>
<keyword evidence="11" id="KW-0560">Oxidoreductase</keyword>
<protein>
    <recommendedName>
        <fullName evidence="4">assimilatory sulfite reductase (NADPH)</fullName>
        <ecNumber evidence="4">1.8.1.2</ecNumber>
    </recommendedName>
</protein>
<dbReference type="CDD" id="cd06207">
    <property type="entry name" value="CyPoR_like"/>
    <property type="match status" value="1"/>
</dbReference>
<dbReference type="Proteomes" id="UP000190831">
    <property type="component" value="Chromosome D"/>
</dbReference>
<dbReference type="InterPro" id="IPR039261">
    <property type="entry name" value="FNR_nucleotide-bd"/>
</dbReference>
<evidence type="ECO:0000256" key="9">
    <source>
        <dbReference type="ARBA" id="ARBA00022857"/>
    </source>
</evidence>
<dbReference type="GO" id="GO:0050660">
    <property type="term" value="F:flavin adenine dinucleotide binding"/>
    <property type="evidence" value="ECO:0007669"/>
    <property type="project" value="TreeGrafter"/>
</dbReference>
<proteinExistence type="predicted"/>
<dbReference type="InterPro" id="IPR017938">
    <property type="entry name" value="Riboflavin_synthase-like_b-brl"/>
</dbReference>
<dbReference type="SUPFAM" id="SSF63380">
    <property type="entry name" value="Riboflavin synthase domain-like"/>
    <property type="match status" value="1"/>
</dbReference>
<dbReference type="PROSITE" id="PS51384">
    <property type="entry name" value="FAD_FR"/>
    <property type="match status" value="1"/>
</dbReference>
<accession>A0A1G4MB87</accession>
<evidence type="ECO:0000256" key="1">
    <source>
        <dbReference type="ARBA" id="ARBA00001917"/>
    </source>
</evidence>
<gene>
    <name evidence="15" type="ORF">LAFE_0D06194G</name>
</gene>
<keyword evidence="16" id="KW-1185">Reference proteome</keyword>
<dbReference type="SUPFAM" id="SSF52922">
    <property type="entry name" value="TK C-terminal domain-like"/>
    <property type="match status" value="1"/>
</dbReference>
<dbReference type="InterPro" id="IPR017927">
    <property type="entry name" value="FAD-bd_FR_type"/>
</dbReference>
<evidence type="ECO:0000256" key="3">
    <source>
        <dbReference type="ARBA" id="ARBA00004774"/>
    </source>
</evidence>
<dbReference type="InterPro" id="IPR003097">
    <property type="entry name" value="CysJ-like_FAD-binding"/>
</dbReference>
<dbReference type="GO" id="GO:0016903">
    <property type="term" value="F:oxidoreductase activity, acting on the aldehyde or oxo group of donors"/>
    <property type="evidence" value="ECO:0007669"/>
    <property type="project" value="InterPro"/>
</dbReference>
<dbReference type="OrthoDB" id="1856718at2759"/>
<evidence type="ECO:0000313" key="16">
    <source>
        <dbReference type="Proteomes" id="UP000190831"/>
    </source>
</evidence>
<feature type="domain" description="FAD-binding FR-type" evidence="14">
    <location>
        <begin position="652"/>
        <end position="883"/>
    </location>
</feature>
<keyword evidence="10" id="KW-0249">Electron transport</keyword>
<evidence type="ECO:0000259" key="14">
    <source>
        <dbReference type="PROSITE" id="PS51384"/>
    </source>
</evidence>
<organism evidence="15 16">
    <name type="scientific">Lachancea fermentati</name>
    <name type="common">Zygosaccharomyces fermentati</name>
    <dbReference type="NCBI Taxonomy" id="4955"/>
    <lineage>
        <taxon>Eukaryota</taxon>
        <taxon>Fungi</taxon>
        <taxon>Dikarya</taxon>
        <taxon>Ascomycota</taxon>
        <taxon>Saccharomycotina</taxon>
        <taxon>Saccharomycetes</taxon>
        <taxon>Saccharomycetales</taxon>
        <taxon>Saccharomycetaceae</taxon>
        <taxon>Lachancea</taxon>
    </lineage>
</organism>
<dbReference type="InterPro" id="IPR002869">
    <property type="entry name" value="Pyrv_flavodox_OxRed_cen"/>
</dbReference>
<name>A0A1G4MB87_LACFM</name>
<dbReference type="Pfam" id="PF00667">
    <property type="entry name" value="FAD_binding_1"/>
    <property type="match status" value="1"/>
</dbReference>
<dbReference type="Gene3D" id="3.40.920.10">
    <property type="entry name" value="Pyruvate-ferredoxin oxidoreductase, PFOR, domain III"/>
    <property type="match status" value="1"/>
</dbReference>
<dbReference type="STRING" id="4955.A0A1G4MB87"/>
<dbReference type="Pfam" id="PF01558">
    <property type="entry name" value="POR"/>
    <property type="match status" value="1"/>
</dbReference>
<comment type="catalytic activity">
    <reaction evidence="12">
        <text>hydrogen sulfide + 3 NADP(+) + 3 H2O = sulfite + 3 NADPH + 4 H(+)</text>
        <dbReference type="Rhea" id="RHEA:13801"/>
        <dbReference type="ChEBI" id="CHEBI:15377"/>
        <dbReference type="ChEBI" id="CHEBI:15378"/>
        <dbReference type="ChEBI" id="CHEBI:17359"/>
        <dbReference type="ChEBI" id="CHEBI:29919"/>
        <dbReference type="ChEBI" id="CHEBI:57783"/>
        <dbReference type="ChEBI" id="CHEBI:58349"/>
        <dbReference type="EC" id="1.8.1.2"/>
    </reaction>
</comment>
<dbReference type="EC" id="1.8.1.2" evidence="4"/>
<dbReference type="Gene3D" id="3.40.50.970">
    <property type="match status" value="1"/>
</dbReference>
<dbReference type="GO" id="GO:0005829">
    <property type="term" value="C:cytosol"/>
    <property type="evidence" value="ECO:0007669"/>
    <property type="project" value="TreeGrafter"/>
</dbReference>
<dbReference type="SUPFAM" id="SSF53323">
    <property type="entry name" value="Pyruvate-ferredoxin oxidoreductase, PFOR, domain III"/>
    <property type="match status" value="1"/>
</dbReference>
<evidence type="ECO:0000256" key="6">
    <source>
        <dbReference type="ARBA" id="ARBA00022630"/>
    </source>
</evidence>
<comment type="cofactor">
    <cofactor evidence="1">
        <name>FMN</name>
        <dbReference type="ChEBI" id="CHEBI:58210"/>
    </cofactor>
</comment>
<dbReference type="InterPro" id="IPR001433">
    <property type="entry name" value="OxRdtase_FAD/NAD-bd"/>
</dbReference>
<evidence type="ECO:0000313" key="15">
    <source>
        <dbReference type="EMBL" id="SCW01150.1"/>
    </source>
</evidence>
<dbReference type="Gene3D" id="3.40.50.80">
    <property type="entry name" value="Nucleotide-binding domain of ferredoxin-NADP reductase (FNR) module"/>
    <property type="match status" value="1"/>
</dbReference>
<dbReference type="InterPro" id="IPR009014">
    <property type="entry name" value="Transketo_C/PFOR_II"/>
</dbReference>
<dbReference type="GO" id="GO:0010181">
    <property type="term" value="F:FMN binding"/>
    <property type="evidence" value="ECO:0007669"/>
    <property type="project" value="TreeGrafter"/>
</dbReference>
<dbReference type="InterPro" id="IPR019752">
    <property type="entry name" value="Pyrv/ketoisovalerate_OxRed_cat"/>
</dbReference>
<dbReference type="Gene3D" id="1.20.990.10">
    <property type="entry name" value="NADPH-cytochrome p450 Reductase, Chain A, domain 3"/>
    <property type="match status" value="1"/>
</dbReference>
<dbReference type="PANTHER" id="PTHR19384">
    <property type="entry name" value="NITRIC OXIDE SYNTHASE-RELATED"/>
    <property type="match status" value="1"/>
</dbReference>
<keyword evidence="6" id="KW-0285">Flavoprotein</keyword>
<dbReference type="AlphaFoldDB" id="A0A1G4MB87"/>
<evidence type="ECO:0000256" key="8">
    <source>
        <dbReference type="ARBA" id="ARBA00022827"/>
    </source>
</evidence>
<keyword evidence="9" id="KW-0521">NADP</keyword>
<comment type="function">
    <text evidence="13">This enzyme catalyzes the 6-electron reduction of sulfite to sulfide. This is one of several activities required for the biosynthesis of L-cysteine from sulfate.</text>
</comment>
<dbReference type="EMBL" id="LT598492">
    <property type="protein sequence ID" value="SCW01150.1"/>
    <property type="molecule type" value="Genomic_DNA"/>
</dbReference>
<evidence type="ECO:0000256" key="11">
    <source>
        <dbReference type="ARBA" id="ARBA00023002"/>
    </source>
</evidence>
<dbReference type="InterPro" id="IPR023173">
    <property type="entry name" value="NADPH_Cyt_P450_Rdtase_alpha"/>
</dbReference>
<dbReference type="GO" id="GO:0004783">
    <property type="term" value="F:sulfite reductase (NADPH) activity"/>
    <property type="evidence" value="ECO:0007669"/>
    <property type="project" value="UniProtKB-EC"/>
</dbReference>
<keyword evidence="8" id="KW-0274">FAD</keyword>
<dbReference type="OMA" id="DYDRYIF"/>
<dbReference type="FunFam" id="1.20.990.10:FF:000010">
    <property type="entry name" value="Sulfite reductase [NADPH] flavoprotein component"/>
    <property type="match status" value="1"/>
</dbReference>
<dbReference type="FunFam" id="3.40.50.80:FF:000011">
    <property type="entry name" value="Sulfite reductase flavoprotein component"/>
    <property type="match status" value="1"/>
</dbReference>
<keyword evidence="5" id="KW-0813">Transport</keyword>
<dbReference type="Gene3D" id="2.40.30.10">
    <property type="entry name" value="Translation factors"/>
    <property type="match status" value="1"/>
</dbReference>
<evidence type="ECO:0000256" key="12">
    <source>
        <dbReference type="ARBA" id="ARBA00052219"/>
    </source>
</evidence>
<dbReference type="PRINTS" id="PR00371">
    <property type="entry name" value="FPNCR"/>
</dbReference>
<evidence type="ECO:0000256" key="5">
    <source>
        <dbReference type="ARBA" id="ARBA00022448"/>
    </source>
</evidence>
<evidence type="ECO:0000256" key="2">
    <source>
        <dbReference type="ARBA" id="ARBA00001974"/>
    </source>
</evidence>
<evidence type="ECO:0000256" key="10">
    <source>
        <dbReference type="ARBA" id="ARBA00022982"/>
    </source>
</evidence>
<comment type="pathway">
    <text evidence="3">Sulfur metabolism; hydrogen sulfide biosynthesis; hydrogen sulfide from sulfite (NADPH route): step 1/1.</text>
</comment>
<sequence>MSTDFVTNPFGLPTDWKQSAYTSPVAAISSVLFENVESLFSYKTFSEPDLLDAALKKWSQKSSNNSYFEELELRAAAGLAPLGYARSQGGLSGIITPGYGLKYFLNNFRREVQNNGRFLFNVGALDYDDDADQVVADYITPLNVASQLGFPVVTPLSPQESKYTTVLTLALAKFGKELGAIHLFDGPNYAKSVLKVDETTDKSLLETLSKNVLSGSSFTEILDKFNEISPKRLHNFEYLGDEDAEVIFVTYGSLESEIFTDALKNSSSKVGLISIRIPLPFDVERFVAQIPSTARQIVVIGQSLDGAKPSYLKSQVSAALFYQGKTKIRVSEYIYKPSFIWSPSAVEQIINSFVPECTTKEIRDAQGFIFWAIDNSANADLSARLVHALSLVDGRDVTLRSKFDNNANGGVFQAQFVSLPSDQSIAVSNIDSASVAIVENPSILGTFNVASTVNPNGTVLIISEVPLKDKVISDKDTLMKEFKIPSTFLKQVVDKDIQVIFLDAEAIGDKEETKGRTLSFVLQAAFWKYAYGLSIAESVRRIWSSAGSDIELLAAVLSETITNAFEVGIFKISNDDLRKSFSKKDQNDSDEKTEEEEPTLPLFLSETCFKPNPREAEDYPEVETSDPLQIAKQLTFSEAYDVKRDLRPDLPVKNFVVKVKENRRVTPADYDRYIFHIEFDISGTDLKYGIGEALGIHSRNNEERVLEFLSNYGLNANEVILVPSKENYQILEARTVLQAFTENLDIFGKPPKRFYESLADFAVEEKDKKKLEDLVSAAGAAELKRFQDVEYYSYVDIFNLFPSAKPQLEDLVKIIAPLKRREYSIASSQRVHPNEIHLLIVVVDWIDNQGRKRYGQCSKYLSELPVGSELVVSVKPSVMKLPPSPKQPVIMSGLGTGLAPFKAIVEEKLWQKQQGHEIGEVYLFLGSRHKREEYLYGELWEAYKDAGIITHIGAAFSRDQPQKIYIQDRIRESLADLKKAMIDNEGSFYLCGPTWPVPDITKALQDIIAADAEEKGIKVDLNAAIEDLKEASRYILEVY</sequence>
<keyword evidence="7" id="KW-0288">FMN</keyword>
<dbReference type="InterPro" id="IPR001709">
    <property type="entry name" value="Flavoprot_Pyr_Nucl_cyt_Rdtase"/>
</dbReference>
<dbReference type="PANTHER" id="PTHR19384:SF109">
    <property type="entry name" value="SULFITE REDUCTASE [NADPH] FLAVOPROTEIN COMPONENT"/>
    <property type="match status" value="1"/>
</dbReference>
<reference evidence="15 16" key="1">
    <citation type="submission" date="2016-03" db="EMBL/GenBank/DDBJ databases">
        <authorList>
            <person name="Devillers H."/>
        </authorList>
    </citation>
    <scope>NUCLEOTIDE SEQUENCE [LARGE SCALE GENOMIC DNA]</scope>
    <source>
        <strain evidence="15">CBS 6772</strain>
    </source>
</reference>
<evidence type="ECO:0000256" key="7">
    <source>
        <dbReference type="ARBA" id="ARBA00022643"/>
    </source>
</evidence>
<evidence type="ECO:0000256" key="4">
    <source>
        <dbReference type="ARBA" id="ARBA00012604"/>
    </source>
</evidence>